<proteinExistence type="predicted"/>
<organism evidence="1 2">
    <name type="scientific">Neisseria mucosa</name>
    <dbReference type="NCBI Taxonomy" id="488"/>
    <lineage>
        <taxon>Bacteria</taxon>
        <taxon>Pseudomonadati</taxon>
        <taxon>Pseudomonadota</taxon>
        <taxon>Betaproteobacteria</taxon>
        <taxon>Neisseriales</taxon>
        <taxon>Neisseriaceae</taxon>
        <taxon>Neisseria</taxon>
    </lineage>
</organism>
<dbReference type="EMBL" id="CP020452">
    <property type="protein sequence ID" value="ARC52094.1"/>
    <property type="molecule type" value="Genomic_DNA"/>
</dbReference>
<dbReference type="Proteomes" id="UP000191272">
    <property type="component" value="Chromosome"/>
</dbReference>
<sequence length="60" mass="6923">MEVIILFIGEKRKLLKRCVADFSTLPFYIELNGKKDRSGKASSNNLQIYRDPNIGMSFQK</sequence>
<reference evidence="2" key="1">
    <citation type="submission" date="2017-03" db="EMBL/GenBank/DDBJ databases">
        <title>FDA dAtabase for Regulatory Grade micrObial Sequences (FDA-ARGOS): Supporting development and validation of Infectious Disease Dx tests.</title>
        <authorList>
            <person name="Campos J."/>
            <person name="Goldberg B."/>
            <person name="Tallon L."/>
            <person name="Sadzewicz L."/>
            <person name="Sengamalay N."/>
            <person name="Ott S."/>
            <person name="Godinez A."/>
            <person name="Nagaraj S."/>
            <person name="Vyas G."/>
            <person name="Aluvathingal J."/>
            <person name="Nadendla S."/>
            <person name="Geyer C."/>
            <person name="Nandy P."/>
            <person name="Hobson J."/>
            <person name="Sichtig H."/>
        </authorList>
    </citation>
    <scope>NUCLEOTIDE SEQUENCE [LARGE SCALE GENOMIC DNA]</scope>
    <source>
        <strain evidence="2">FDAARGOS_260</strain>
    </source>
</reference>
<protein>
    <submittedName>
        <fullName evidence="1">Uncharacterized protein</fullName>
    </submittedName>
</protein>
<name>A0ABM6JEW9_NEIMU</name>
<evidence type="ECO:0000313" key="1">
    <source>
        <dbReference type="EMBL" id="ARC52094.1"/>
    </source>
</evidence>
<accession>A0ABM6JEW9</accession>
<keyword evidence="2" id="KW-1185">Reference proteome</keyword>
<gene>
    <name evidence="1" type="ORF">A6J88_13525</name>
</gene>
<evidence type="ECO:0000313" key="2">
    <source>
        <dbReference type="Proteomes" id="UP000191272"/>
    </source>
</evidence>